<dbReference type="Pfam" id="PF13927">
    <property type="entry name" value="Ig_3"/>
    <property type="match status" value="1"/>
</dbReference>
<evidence type="ECO:0000256" key="1">
    <source>
        <dbReference type="ARBA" id="ARBA00004123"/>
    </source>
</evidence>
<dbReference type="AlphaFoldDB" id="A0A3N0Y6Z4"/>
<dbReference type="InterPro" id="IPR003599">
    <property type="entry name" value="Ig_sub"/>
</dbReference>
<dbReference type="GO" id="GO:0070160">
    <property type="term" value="C:tight junction"/>
    <property type="evidence" value="ECO:0007669"/>
    <property type="project" value="TreeGrafter"/>
</dbReference>
<feature type="domain" description="Ig-like" evidence="13">
    <location>
        <begin position="151"/>
        <end position="246"/>
    </location>
</feature>
<accession>A0A3N0Y6Z4</accession>
<dbReference type="GO" id="GO:0005634">
    <property type="term" value="C:nucleus"/>
    <property type="evidence" value="ECO:0007669"/>
    <property type="project" value="UniProtKB-SubCell"/>
</dbReference>
<dbReference type="InterPro" id="IPR036179">
    <property type="entry name" value="Ig-like_dom_sf"/>
</dbReference>
<dbReference type="PROSITE" id="PS00345">
    <property type="entry name" value="ETS_DOMAIN_1"/>
    <property type="match status" value="1"/>
</dbReference>
<dbReference type="GO" id="GO:0006357">
    <property type="term" value="P:regulation of transcription by RNA polymerase II"/>
    <property type="evidence" value="ECO:0007669"/>
    <property type="project" value="UniProtKB-ARBA"/>
</dbReference>
<dbReference type="PROSITE" id="PS51433">
    <property type="entry name" value="PNT"/>
    <property type="match status" value="1"/>
</dbReference>
<dbReference type="GO" id="GO:0003700">
    <property type="term" value="F:DNA-binding transcription factor activity"/>
    <property type="evidence" value="ECO:0007669"/>
    <property type="project" value="InterPro"/>
</dbReference>
<dbReference type="InterPro" id="IPR003118">
    <property type="entry name" value="Pointed_dom"/>
</dbReference>
<evidence type="ECO:0000259" key="12">
    <source>
        <dbReference type="PROSITE" id="PS50061"/>
    </source>
</evidence>
<dbReference type="GO" id="GO:0009986">
    <property type="term" value="C:cell surface"/>
    <property type="evidence" value="ECO:0007669"/>
    <property type="project" value="TreeGrafter"/>
</dbReference>
<dbReference type="PROSITE" id="PS00346">
    <property type="entry name" value="ETS_DOMAIN_2"/>
    <property type="match status" value="1"/>
</dbReference>
<dbReference type="SUPFAM" id="SSF46785">
    <property type="entry name" value="Winged helix' DNA-binding domain"/>
    <property type="match status" value="1"/>
</dbReference>
<evidence type="ECO:0000256" key="8">
    <source>
        <dbReference type="ARBA" id="ARBA00023242"/>
    </source>
</evidence>
<evidence type="ECO:0000259" key="14">
    <source>
        <dbReference type="PROSITE" id="PS51433"/>
    </source>
</evidence>
<keyword evidence="4" id="KW-0597">Phosphoprotein</keyword>
<dbReference type="GO" id="GO:0098636">
    <property type="term" value="C:protein complex involved in cell adhesion"/>
    <property type="evidence" value="ECO:0007669"/>
    <property type="project" value="TreeGrafter"/>
</dbReference>
<evidence type="ECO:0000256" key="6">
    <source>
        <dbReference type="ARBA" id="ARBA00023125"/>
    </source>
</evidence>
<dbReference type="InterPro" id="IPR036388">
    <property type="entry name" value="WH-like_DNA-bd_sf"/>
</dbReference>
<keyword evidence="16" id="KW-1185">Reference proteome</keyword>
<keyword evidence="7" id="KW-0804">Transcription</keyword>
<dbReference type="PANTHER" id="PTHR44663">
    <property type="entry name" value="JUNCTIONAL ADHESION MOLECULE B"/>
    <property type="match status" value="1"/>
</dbReference>
<sequence>MMFFRGYQAWFGLPPPTIQNIHPSRKFLHIPVPGTTRVGIPSSDPVTVTTSKAKVEVHENTNAVLSCEFRTEKETNPRVEWKKRGKDVSYVYFDGDFTGSFKGRASIDGATMTLRGVTQKDSGVYQCEVTARQDKNKLGEVTVTLNVLVPPHAPSCEVPETVVKGFSAELHCKDKLSVPAATYSWYKDNKPLYTGNHQEIHYILDPKTGTLKFKMVSKSDEGQYRCEASNGVGAPKSCAGRHMKITEFELNMTIVIALEVAALLLLLSCCVAICLCCRRGCCRCCRIGQGVVGMSKSETEEMIEIEIDGREKQECLEEGIEEQTITAAELITQDIDINEPIGNLKKLLEPRLQIPLDGYDICLQDILLHPDHSLFDQGVKTDGTVQLSVQIVTKQGEEKLNILEIVKPVETVEVVIDPDAAAGEEAHLVEDGHVIAVERAAIPDETSEQVTRWAAALEGYRKEQVRLNIPYDPVQWTADQVIHWAVWVMKEFGIEEMEVGGIHIPGRQLCAFSQDEFLQRVPSGEILWSHLELLRKYVLASQDQGQEATVTIDQPVQIIPAPVQQATPTAIKVMKHNKTPRAPRISGEERSSPGNRTGNNGQIQLWQFLLELLTDKDSRDCISWVGEEGEFKLNQPELVAQKWGQRKNKPTMNYEKLSRALRYYYDGDMISKVQGKRFVYKFVCDLRTLIGYSAAELNNLVTECEQKKLARVQLHGLGQPVNTVTLATATGQPVTTVTLAAAALEKDS</sequence>
<dbReference type="PANTHER" id="PTHR44663:SF1">
    <property type="entry name" value="JUNCTIONAL ADHESION MOLECULE 2 PRECURSOR"/>
    <property type="match status" value="1"/>
</dbReference>
<reference evidence="15 16" key="1">
    <citation type="submission" date="2018-10" db="EMBL/GenBank/DDBJ databases">
        <title>Genome assembly for a Yunnan-Guizhou Plateau 3E fish, Anabarilius grahami (Regan), and its evolutionary and genetic applications.</title>
        <authorList>
            <person name="Jiang W."/>
        </authorList>
    </citation>
    <scope>NUCLEOTIDE SEQUENCE [LARGE SCALE GENOMIC DNA]</scope>
    <source>
        <strain evidence="15">AG-KIZ</strain>
        <tissue evidence="15">Muscle</tissue>
    </source>
</reference>
<dbReference type="InterPro" id="IPR013783">
    <property type="entry name" value="Ig-like_fold"/>
</dbReference>
<dbReference type="Pfam" id="PF02198">
    <property type="entry name" value="SAM_PNT"/>
    <property type="match status" value="1"/>
</dbReference>
<evidence type="ECO:0000259" key="13">
    <source>
        <dbReference type="PROSITE" id="PS50835"/>
    </source>
</evidence>
<feature type="domain" description="ETS" evidence="12">
    <location>
        <begin position="603"/>
        <end position="683"/>
    </location>
</feature>
<dbReference type="CDD" id="cd08534">
    <property type="entry name" value="SAM_PNT-GABP-alpha"/>
    <property type="match status" value="1"/>
</dbReference>
<protein>
    <recommendedName>
        <fullName evidence="9">GA-binding protein alpha chain</fullName>
    </recommendedName>
</protein>
<dbReference type="PROSITE" id="PS50835">
    <property type="entry name" value="IG_LIKE"/>
    <property type="match status" value="2"/>
</dbReference>
<organism evidence="15 16">
    <name type="scientific">Anabarilius grahami</name>
    <name type="common">Kanglang fish</name>
    <name type="synonym">Barilius grahami</name>
    <dbReference type="NCBI Taxonomy" id="495550"/>
    <lineage>
        <taxon>Eukaryota</taxon>
        <taxon>Metazoa</taxon>
        <taxon>Chordata</taxon>
        <taxon>Craniata</taxon>
        <taxon>Vertebrata</taxon>
        <taxon>Euteleostomi</taxon>
        <taxon>Actinopterygii</taxon>
        <taxon>Neopterygii</taxon>
        <taxon>Teleostei</taxon>
        <taxon>Ostariophysi</taxon>
        <taxon>Cypriniformes</taxon>
        <taxon>Xenocyprididae</taxon>
        <taxon>Xenocypridinae</taxon>
        <taxon>Xenocypridinae incertae sedis</taxon>
        <taxon>Anabarilius</taxon>
    </lineage>
</organism>
<evidence type="ECO:0000256" key="10">
    <source>
        <dbReference type="RuleBase" id="RU004019"/>
    </source>
</evidence>
<dbReference type="FunFam" id="3.10.20.90:FF:000110">
    <property type="entry name" value="GA-binding protein alpha chain isoform X1"/>
    <property type="match status" value="1"/>
</dbReference>
<dbReference type="CDD" id="cd17039">
    <property type="entry name" value="Ubl_ubiquitin_like"/>
    <property type="match status" value="1"/>
</dbReference>
<dbReference type="SUPFAM" id="SSF54236">
    <property type="entry name" value="Ubiquitin-like"/>
    <property type="match status" value="1"/>
</dbReference>
<dbReference type="GO" id="GO:0005886">
    <property type="term" value="C:plasma membrane"/>
    <property type="evidence" value="ECO:0007669"/>
    <property type="project" value="TreeGrafter"/>
</dbReference>
<feature type="region of interest" description="Disordered" evidence="11">
    <location>
        <begin position="577"/>
        <end position="599"/>
    </location>
</feature>
<comment type="similarity">
    <text evidence="2 10">Belongs to the ETS family.</text>
</comment>
<feature type="domain" description="Ig-like" evidence="13">
    <location>
        <begin position="45"/>
        <end position="144"/>
    </location>
</feature>
<dbReference type="Pfam" id="PF11620">
    <property type="entry name" value="GABP-alpha"/>
    <property type="match status" value="1"/>
</dbReference>
<dbReference type="Pfam" id="PF00178">
    <property type="entry name" value="Ets"/>
    <property type="match status" value="1"/>
</dbReference>
<dbReference type="InterPro" id="IPR013106">
    <property type="entry name" value="Ig_V-set"/>
</dbReference>
<dbReference type="GO" id="GO:0007159">
    <property type="term" value="P:leukocyte cell-cell adhesion"/>
    <property type="evidence" value="ECO:0007669"/>
    <property type="project" value="TreeGrafter"/>
</dbReference>
<dbReference type="InterPro" id="IPR003598">
    <property type="entry name" value="Ig_sub2"/>
</dbReference>
<dbReference type="Gene3D" id="1.10.10.10">
    <property type="entry name" value="Winged helix-like DNA-binding domain superfamily/Winged helix DNA-binding domain"/>
    <property type="match status" value="1"/>
</dbReference>
<feature type="domain" description="PNT" evidence="14">
    <location>
        <begin position="455"/>
        <end position="538"/>
    </location>
</feature>
<dbReference type="InterPro" id="IPR007110">
    <property type="entry name" value="Ig-like_dom"/>
</dbReference>
<keyword evidence="6 10" id="KW-0238">DNA-binding</keyword>
<name>A0A3N0Y6Z4_ANAGA</name>
<dbReference type="EMBL" id="RJVU01050883">
    <property type="protein sequence ID" value="ROL41982.1"/>
    <property type="molecule type" value="Genomic_DNA"/>
</dbReference>
<evidence type="ECO:0000313" key="15">
    <source>
        <dbReference type="EMBL" id="ROL41982.1"/>
    </source>
</evidence>
<dbReference type="InterPro" id="IPR042625">
    <property type="entry name" value="JAM2"/>
</dbReference>
<dbReference type="SMART" id="SM00251">
    <property type="entry name" value="SAM_PNT"/>
    <property type="match status" value="1"/>
</dbReference>
<evidence type="ECO:0000256" key="3">
    <source>
        <dbReference type="ARBA" id="ARBA00011103"/>
    </source>
</evidence>
<dbReference type="SUPFAM" id="SSF47769">
    <property type="entry name" value="SAM/Pointed domain"/>
    <property type="match status" value="1"/>
</dbReference>
<dbReference type="FunFam" id="1.10.150.50:FF:000039">
    <property type="entry name" value="GA-binding protein alpha chain, putative"/>
    <property type="match status" value="1"/>
</dbReference>
<evidence type="ECO:0000256" key="11">
    <source>
        <dbReference type="SAM" id="MobiDB-lite"/>
    </source>
</evidence>
<proteinExistence type="inferred from homology"/>
<dbReference type="InterPro" id="IPR036390">
    <property type="entry name" value="WH_DNA-bd_sf"/>
</dbReference>
<dbReference type="Pfam" id="PF07686">
    <property type="entry name" value="V-set"/>
    <property type="match status" value="1"/>
</dbReference>
<dbReference type="Proteomes" id="UP000281406">
    <property type="component" value="Unassembled WGS sequence"/>
</dbReference>
<comment type="subunit">
    <text evidence="3">Heterotetramer of two alpha and two beta subunits.</text>
</comment>
<dbReference type="GO" id="GO:0000978">
    <property type="term" value="F:RNA polymerase II cis-regulatory region sequence-specific DNA binding"/>
    <property type="evidence" value="ECO:0007669"/>
    <property type="project" value="UniProtKB-ARBA"/>
</dbReference>
<dbReference type="Gene3D" id="1.10.150.50">
    <property type="entry name" value="Transcription Factor, Ets-1"/>
    <property type="match status" value="1"/>
</dbReference>
<dbReference type="PROSITE" id="PS50061">
    <property type="entry name" value="ETS_DOMAIN_3"/>
    <property type="match status" value="1"/>
</dbReference>
<dbReference type="FunFam" id="1.10.10.10:FF:000200">
    <property type="entry name" value="GA-binding protein alpha chain, putative"/>
    <property type="match status" value="1"/>
</dbReference>
<keyword evidence="8 10" id="KW-0539">Nucleus</keyword>
<evidence type="ECO:0000256" key="2">
    <source>
        <dbReference type="ARBA" id="ARBA00005562"/>
    </source>
</evidence>
<dbReference type="SMART" id="SM00409">
    <property type="entry name" value="IG"/>
    <property type="match status" value="2"/>
</dbReference>
<evidence type="ECO:0000313" key="16">
    <source>
        <dbReference type="Proteomes" id="UP000281406"/>
    </source>
</evidence>
<dbReference type="Gene3D" id="3.10.20.90">
    <property type="entry name" value="Phosphatidylinositol 3-kinase Catalytic Subunit, Chain A, domain 1"/>
    <property type="match status" value="1"/>
</dbReference>
<comment type="caution">
    <text evidence="15">The sequence shown here is derived from an EMBL/GenBank/DDBJ whole genome shotgun (WGS) entry which is preliminary data.</text>
</comment>
<evidence type="ECO:0000256" key="7">
    <source>
        <dbReference type="ARBA" id="ARBA00023163"/>
    </source>
</evidence>
<dbReference type="InterPro" id="IPR013761">
    <property type="entry name" value="SAM/pointed_sf"/>
</dbReference>
<dbReference type="OrthoDB" id="10067219at2759"/>
<dbReference type="SMART" id="SM00406">
    <property type="entry name" value="IGv"/>
    <property type="match status" value="1"/>
</dbReference>
<keyword evidence="5" id="KW-0805">Transcription regulation</keyword>
<evidence type="ECO:0000256" key="5">
    <source>
        <dbReference type="ARBA" id="ARBA00023015"/>
    </source>
</evidence>
<dbReference type="SMART" id="SM00413">
    <property type="entry name" value="ETS"/>
    <property type="match status" value="1"/>
</dbReference>
<dbReference type="Gene3D" id="2.60.40.10">
    <property type="entry name" value="Immunoglobulins"/>
    <property type="match status" value="2"/>
</dbReference>
<dbReference type="SUPFAM" id="SSF48726">
    <property type="entry name" value="Immunoglobulin"/>
    <property type="match status" value="2"/>
</dbReference>
<gene>
    <name evidence="15" type="ORF">DPX16_19831</name>
</gene>
<dbReference type="InterPro" id="IPR029071">
    <property type="entry name" value="Ubiquitin-like_domsf"/>
</dbReference>
<dbReference type="SMART" id="SM00408">
    <property type="entry name" value="IGc2"/>
    <property type="match status" value="2"/>
</dbReference>
<dbReference type="CDD" id="cd20946">
    <property type="entry name" value="IgV_1_JAM1-like"/>
    <property type="match status" value="1"/>
</dbReference>
<evidence type="ECO:0000256" key="4">
    <source>
        <dbReference type="ARBA" id="ARBA00022553"/>
    </source>
</evidence>
<evidence type="ECO:0000256" key="9">
    <source>
        <dbReference type="ARBA" id="ARBA00073953"/>
    </source>
</evidence>
<dbReference type="PRINTS" id="PR00454">
    <property type="entry name" value="ETSDOMAIN"/>
</dbReference>
<dbReference type="InterPro" id="IPR024668">
    <property type="entry name" value="GABP_asu_N"/>
</dbReference>
<dbReference type="InterPro" id="IPR000418">
    <property type="entry name" value="Ets_dom"/>
</dbReference>
<comment type="subcellular location">
    <subcellularLocation>
        <location evidence="1 10">Nucleus</location>
    </subcellularLocation>
</comment>